<reference evidence="4 5" key="1">
    <citation type="submission" date="2015-06" db="EMBL/GenBank/DDBJ databases">
        <title>Cloning and characterization of the uncialamcin biosynthetic gene cluster.</title>
        <authorList>
            <person name="Yan X."/>
            <person name="Huang T."/>
            <person name="Ge H."/>
            <person name="Shen B."/>
        </authorList>
    </citation>
    <scope>NUCLEOTIDE SEQUENCE [LARGE SCALE GENOMIC DNA]</scope>
    <source>
        <strain evidence="4 5">DCA2648</strain>
    </source>
</reference>
<gene>
    <name evidence="4" type="ORF">AB852_30105</name>
</gene>
<feature type="region of interest" description="Disordered" evidence="1">
    <location>
        <begin position="115"/>
        <end position="152"/>
    </location>
</feature>
<dbReference type="STRING" id="1048205.AB852_30105"/>
<sequence length="301" mass="33532">MALVRAGRRPARRPLGTARLGTAYPRVPDRHRPLDHPRGVRTATGHHQRPWSPQLNAAPADQLRLLDVQALDVKLQQLAHKHRSLPEHAEIESLAKDLAQLRDLLVAAQTEESDCAREQTKAEQDVDQVRQRATRDQQRLDSGSVSSSRDLENLQRELTSLAKRQGDLEDIVLEVMERRESAQERVGELTGRVTSVQTRTDEAVARRDKAAGELDAEAASATKDRGLIAATIPEDLLKLYDKLRAQQGGIGAARLFQRRCEGCRLELNITEVNEVRAAAPGTVIRCENCRRILVRTSESGL</sequence>
<dbReference type="Pfam" id="PF24481">
    <property type="entry name" value="CT398_CC"/>
    <property type="match status" value="1"/>
</dbReference>
<dbReference type="PANTHER" id="PTHR39082">
    <property type="entry name" value="PHOSPHOLIPASE C-BETA-2-RELATED"/>
    <property type="match status" value="1"/>
</dbReference>
<dbReference type="Gene3D" id="1.10.287.1490">
    <property type="match status" value="1"/>
</dbReference>
<dbReference type="Pfam" id="PF02591">
    <property type="entry name" value="Zn_ribbon_9"/>
    <property type="match status" value="1"/>
</dbReference>
<feature type="domain" description="CT398-like coiled coil hairpin" evidence="3">
    <location>
        <begin position="68"/>
        <end position="248"/>
    </location>
</feature>
<evidence type="ECO:0000256" key="1">
    <source>
        <dbReference type="SAM" id="MobiDB-lite"/>
    </source>
</evidence>
<feature type="compositionally biased region" description="Basic and acidic residues" evidence="1">
    <location>
        <begin position="27"/>
        <end position="38"/>
    </location>
</feature>
<dbReference type="InterPro" id="IPR056003">
    <property type="entry name" value="CT398_CC_hairpin"/>
</dbReference>
<evidence type="ECO:0000313" key="5">
    <source>
        <dbReference type="Proteomes" id="UP000186455"/>
    </source>
</evidence>
<dbReference type="AlphaFoldDB" id="A0A1Q4UYY0"/>
<evidence type="ECO:0000313" key="4">
    <source>
        <dbReference type="EMBL" id="OKH90822.1"/>
    </source>
</evidence>
<protein>
    <submittedName>
        <fullName evidence="4">Uncharacterized protein</fullName>
    </submittedName>
</protein>
<feature type="compositionally biased region" description="Basic residues" evidence="1">
    <location>
        <begin position="1"/>
        <end position="12"/>
    </location>
</feature>
<dbReference type="EMBL" id="LFBV01000010">
    <property type="protein sequence ID" value="OKH90822.1"/>
    <property type="molecule type" value="Genomic_DNA"/>
</dbReference>
<dbReference type="PANTHER" id="PTHR39082:SF1">
    <property type="entry name" value="SCAVENGER RECEPTOR CLASS A MEMBER 3"/>
    <property type="match status" value="1"/>
</dbReference>
<feature type="region of interest" description="Disordered" evidence="1">
    <location>
        <begin position="1"/>
        <end position="54"/>
    </location>
</feature>
<dbReference type="InterPro" id="IPR003743">
    <property type="entry name" value="Zf-RING_7"/>
</dbReference>
<proteinExistence type="predicted"/>
<comment type="caution">
    <text evidence="4">The sequence shown here is derived from an EMBL/GenBank/DDBJ whole genome shotgun (WGS) entry which is preliminary data.</text>
</comment>
<organism evidence="4 5">
    <name type="scientific">Streptomyces uncialis</name>
    <dbReference type="NCBI Taxonomy" id="1048205"/>
    <lineage>
        <taxon>Bacteria</taxon>
        <taxon>Bacillati</taxon>
        <taxon>Actinomycetota</taxon>
        <taxon>Actinomycetes</taxon>
        <taxon>Kitasatosporales</taxon>
        <taxon>Streptomycetaceae</taxon>
        <taxon>Streptomyces</taxon>
    </lineage>
</organism>
<name>A0A1Q4UYY0_9ACTN</name>
<dbReference type="InterPro" id="IPR052376">
    <property type="entry name" value="Oxidative_Scav/Glycosyltrans"/>
</dbReference>
<accession>A0A1Q4UYY0</accession>
<feature type="compositionally biased region" description="Basic and acidic residues" evidence="1">
    <location>
        <begin position="115"/>
        <end position="139"/>
    </location>
</feature>
<evidence type="ECO:0000259" key="3">
    <source>
        <dbReference type="Pfam" id="PF24481"/>
    </source>
</evidence>
<evidence type="ECO:0000259" key="2">
    <source>
        <dbReference type="Pfam" id="PF02591"/>
    </source>
</evidence>
<keyword evidence="5" id="KW-1185">Reference proteome</keyword>
<feature type="domain" description="C4-type zinc ribbon" evidence="2">
    <location>
        <begin position="259"/>
        <end position="293"/>
    </location>
</feature>
<dbReference type="Proteomes" id="UP000186455">
    <property type="component" value="Unassembled WGS sequence"/>
</dbReference>